<dbReference type="Proteomes" id="UP001443914">
    <property type="component" value="Unassembled WGS sequence"/>
</dbReference>
<proteinExistence type="predicted"/>
<protein>
    <submittedName>
        <fullName evidence="2">Uncharacterized protein</fullName>
    </submittedName>
</protein>
<name>A0AAW1INX3_SAPOF</name>
<dbReference type="EMBL" id="JBDFQZ010000009">
    <property type="protein sequence ID" value="KAK9691277.1"/>
    <property type="molecule type" value="Genomic_DNA"/>
</dbReference>
<comment type="caution">
    <text evidence="2">The sequence shown here is derived from an EMBL/GenBank/DDBJ whole genome shotgun (WGS) entry which is preliminary data.</text>
</comment>
<feature type="region of interest" description="Disordered" evidence="1">
    <location>
        <begin position="1"/>
        <end position="38"/>
    </location>
</feature>
<evidence type="ECO:0000313" key="3">
    <source>
        <dbReference type="Proteomes" id="UP001443914"/>
    </source>
</evidence>
<gene>
    <name evidence="2" type="ORF">RND81_09G186600</name>
</gene>
<evidence type="ECO:0000256" key="1">
    <source>
        <dbReference type="SAM" id="MobiDB-lite"/>
    </source>
</evidence>
<accession>A0AAW1INX3</accession>
<keyword evidence="3" id="KW-1185">Reference proteome</keyword>
<evidence type="ECO:0000313" key="2">
    <source>
        <dbReference type="EMBL" id="KAK9691277.1"/>
    </source>
</evidence>
<organism evidence="2 3">
    <name type="scientific">Saponaria officinalis</name>
    <name type="common">Common soapwort</name>
    <name type="synonym">Lychnis saponaria</name>
    <dbReference type="NCBI Taxonomy" id="3572"/>
    <lineage>
        <taxon>Eukaryota</taxon>
        <taxon>Viridiplantae</taxon>
        <taxon>Streptophyta</taxon>
        <taxon>Embryophyta</taxon>
        <taxon>Tracheophyta</taxon>
        <taxon>Spermatophyta</taxon>
        <taxon>Magnoliopsida</taxon>
        <taxon>eudicotyledons</taxon>
        <taxon>Gunneridae</taxon>
        <taxon>Pentapetalae</taxon>
        <taxon>Caryophyllales</taxon>
        <taxon>Caryophyllaceae</taxon>
        <taxon>Caryophylleae</taxon>
        <taxon>Saponaria</taxon>
    </lineage>
</organism>
<sequence length="236" mass="26970">MHEEHFEEVNAAGYMEPPQRKWDPYSNTFNPGWKEHPNLKWRNQQGNQQFNQPNQYGPPMQYFQKPPVQSLIPAKPNPNRNLVSTQPNAGSQMSTEDIIRALVTNQTQFQQETQNSIKNLENLVGQLGTAISRLEAKDSGVLPRTKVTNPDANVSAVSLRNGRQLVELENKKKSSTEVINNEEEEVSVKKVDDKLEERPFSENEPKVSFPEALKSTREIDEDMKTAIFMRHSALTR</sequence>
<reference evidence="2" key="1">
    <citation type="submission" date="2024-03" db="EMBL/GenBank/DDBJ databases">
        <title>WGS assembly of Saponaria officinalis var. Norfolk2.</title>
        <authorList>
            <person name="Jenkins J."/>
            <person name="Shu S."/>
            <person name="Grimwood J."/>
            <person name="Barry K."/>
            <person name="Goodstein D."/>
            <person name="Schmutz J."/>
            <person name="Leebens-Mack J."/>
            <person name="Osbourn A."/>
        </authorList>
    </citation>
    <scope>NUCLEOTIDE SEQUENCE [LARGE SCALE GENOMIC DNA]</scope>
    <source>
        <strain evidence="2">JIC</strain>
    </source>
</reference>
<dbReference type="AlphaFoldDB" id="A0AAW1INX3"/>